<name>A0A161XKC2_9NOCA</name>
<evidence type="ECO:0000256" key="1">
    <source>
        <dbReference type="SAM" id="SignalP"/>
    </source>
</evidence>
<sequence>MAATLMLLYACGLDAMMVGTVAQAHLAMLTHLDCDFRRCPRKAAAWNAVHSRIRSAVLCEHAGHGPDCLQYLAALARASEPVG</sequence>
<evidence type="ECO:0000313" key="3">
    <source>
        <dbReference type="Proteomes" id="UP000076512"/>
    </source>
</evidence>
<feature type="chain" id="PRO_5007829142" evidence="1">
    <location>
        <begin position="25"/>
        <end position="83"/>
    </location>
</feature>
<gene>
    <name evidence="2" type="ORF">AWN90_24735</name>
</gene>
<dbReference type="RefSeq" id="WP_067587514.1">
    <property type="nucleotide sequence ID" value="NZ_JABMCZ010000005.1"/>
</dbReference>
<keyword evidence="3" id="KW-1185">Reference proteome</keyword>
<reference evidence="2 3" key="1">
    <citation type="submission" date="2016-04" db="EMBL/GenBank/DDBJ databases">
        <authorList>
            <person name="Evans L.H."/>
            <person name="Alamgir A."/>
            <person name="Owens N."/>
            <person name="Weber N.D."/>
            <person name="Virtaneva K."/>
            <person name="Barbian K."/>
            <person name="Babar A."/>
            <person name="Rosenke K."/>
        </authorList>
    </citation>
    <scope>NUCLEOTIDE SEQUENCE [LARGE SCALE GENOMIC DNA]</scope>
    <source>
        <strain evidence="2 3">IFM 0406</strain>
    </source>
</reference>
<evidence type="ECO:0000313" key="2">
    <source>
        <dbReference type="EMBL" id="KZM74308.1"/>
    </source>
</evidence>
<accession>A0A161XKC2</accession>
<protein>
    <submittedName>
        <fullName evidence="2">Uncharacterized protein</fullName>
    </submittedName>
</protein>
<dbReference type="Proteomes" id="UP000076512">
    <property type="component" value="Unassembled WGS sequence"/>
</dbReference>
<proteinExistence type="predicted"/>
<comment type="caution">
    <text evidence="2">The sequence shown here is derived from an EMBL/GenBank/DDBJ whole genome shotgun (WGS) entry which is preliminary data.</text>
</comment>
<dbReference type="EMBL" id="LWGR01000005">
    <property type="protein sequence ID" value="KZM74308.1"/>
    <property type="molecule type" value="Genomic_DNA"/>
</dbReference>
<keyword evidence="1" id="KW-0732">Signal</keyword>
<dbReference type="AlphaFoldDB" id="A0A161XKC2"/>
<feature type="signal peptide" evidence="1">
    <location>
        <begin position="1"/>
        <end position="24"/>
    </location>
</feature>
<organism evidence="2 3">
    <name type="scientific">Nocardia terpenica</name>
    <dbReference type="NCBI Taxonomy" id="455432"/>
    <lineage>
        <taxon>Bacteria</taxon>
        <taxon>Bacillati</taxon>
        <taxon>Actinomycetota</taxon>
        <taxon>Actinomycetes</taxon>
        <taxon>Mycobacteriales</taxon>
        <taxon>Nocardiaceae</taxon>
        <taxon>Nocardia</taxon>
    </lineage>
</organism>